<dbReference type="InterPro" id="IPR011042">
    <property type="entry name" value="6-blade_b-propeller_TolB-like"/>
</dbReference>
<evidence type="ECO:0000313" key="2">
    <source>
        <dbReference type="Proteomes" id="UP001519460"/>
    </source>
</evidence>
<organism evidence="1 2">
    <name type="scientific">Batillaria attramentaria</name>
    <dbReference type="NCBI Taxonomy" id="370345"/>
    <lineage>
        <taxon>Eukaryota</taxon>
        <taxon>Metazoa</taxon>
        <taxon>Spiralia</taxon>
        <taxon>Lophotrochozoa</taxon>
        <taxon>Mollusca</taxon>
        <taxon>Gastropoda</taxon>
        <taxon>Caenogastropoda</taxon>
        <taxon>Sorbeoconcha</taxon>
        <taxon>Cerithioidea</taxon>
        <taxon>Batillariidae</taxon>
        <taxon>Batillaria</taxon>
    </lineage>
</organism>
<dbReference type="Proteomes" id="UP001519460">
    <property type="component" value="Unassembled WGS sequence"/>
</dbReference>
<reference evidence="1 2" key="1">
    <citation type="journal article" date="2023" name="Sci. Data">
        <title>Genome assembly of the Korean intertidal mud-creeper Batillaria attramentaria.</title>
        <authorList>
            <person name="Patra A.K."/>
            <person name="Ho P.T."/>
            <person name="Jun S."/>
            <person name="Lee S.J."/>
            <person name="Kim Y."/>
            <person name="Won Y.J."/>
        </authorList>
    </citation>
    <scope>NUCLEOTIDE SEQUENCE [LARGE SCALE GENOMIC DNA]</scope>
    <source>
        <strain evidence="1">Wonlab-2016</strain>
    </source>
</reference>
<dbReference type="SUPFAM" id="SSF101898">
    <property type="entry name" value="NHL repeat"/>
    <property type="match status" value="1"/>
</dbReference>
<proteinExistence type="predicted"/>
<evidence type="ECO:0000313" key="1">
    <source>
        <dbReference type="EMBL" id="KAK7474809.1"/>
    </source>
</evidence>
<gene>
    <name evidence="1" type="ORF">BaRGS_00033947</name>
</gene>
<dbReference type="EMBL" id="JACVVK020000424">
    <property type="protein sequence ID" value="KAK7474809.1"/>
    <property type="molecule type" value="Genomic_DNA"/>
</dbReference>
<accession>A0ABD0JIY7</accession>
<dbReference type="AlphaFoldDB" id="A0ABD0JIY7"/>
<dbReference type="Gene3D" id="2.120.10.30">
    <property type="entry name" value="TolB, C-terminal domain"/>
    <property type="match status" value="1"/>
</dbReference>
<sequence>MRADQSTLKRVGLNWPNIRKNDMHQYTRITSLLATDCGRLLMADILNQSVKELKLSKLTNTRQKASPVECAVEPWGLAILEDGRLAVTSATSNCICLGDIKGSKGGWWPFGGLKGSKEDVITTGRKYRGVACGGNSTLIVSCKSEGDQPASVDIIGLTGELLRTIVTSKEIDDLKCPDYIHMMQGELLIADRESNAVLRLNFPTGKLMAVHKHKDLKNPCQITSDRLGNVYVASKGGRCILAIRADGKWRNLLKADDLPGLFSSVEHSNPHSVTVTTDSQPKLIVGWQNDQSGSVVTCHVKDVMS</sequence>
<comment type="caution">
    <text evidence="1">The sequence shown here is derived from an EMBL/GenBank/DDBJ whole genome shotgun (WGS) entry which is preliminary data.</text>
</comment>
<keyword evidence="2" id="KW-1185">Reference proteome</keyword>
<name>A0ABD0JIY7_9CAEN</name>
<protein>
    <submittedName>
        <fullName evidence="1">Uncharacterized protein</fullName>
    </submittedName>
</protein>